<dbReference type="InterPro" id="IPR047057">
    <property type="entry name" value="MerR_fam"/>
</dbReference>
<evidence type="ECO:0000313" key="5">
    <source>
        <dbReference type="EMBL" id="MDA7023221.1"/>
    </source>
</evidence>
<accession>A0A267AUA1</accession>
<keyword evidence="1" id="KW-0805">Transcription regulation</keyword>
<keyword evidence="2" id="KW-0238">DNA-binding</keyword>
<sequence>MNDDLIMSNTPGTDYSQALAEGWLPIREVSRITGVNAVTLRAWERRYGLIVPHRTAKGHRLFSTEHIQRIQQILLWLNRGVSVSQIKPLLNAPPTLAPAPDSDWQAWRQTMIEAISELAERRLDDCFNQAMSLYPARPLCEQLLLPLLSELEQRWQGQFGAQLERVFFHSWLRSKLGARIYHNNRSLKGAPVLLINHSDLPFEPQLWLTALLVSSSHCPVEVFDAPVPGGELGLAVEHLKPRAVVLYSSKTLNTHQLPRLLQGIDCPILIAGPTVCIHFDQLSVSTTEIAGLYLAHNPVEAHQRLSQLGLYR</sequence>
<dbReference type="Pfam" id="PF13411">
    <property type="entry name" value="MerR_1"/>
    <property type="match status" value="1"/>
</dbReference>
<gene>
    <name evidence="6" type="primary">ycgE_2</name>
    <name evidence="6" type="ORF">NCTC10754_02247</name>
    <name evidence="5" type="ORF">PI499_15240</name>
</gene>
<dbReference type="Proteomes" id="UP000330809">
    <property type="component" value="Unassembled WGS sequence"/>
</dbReference>
<dbReference type="Proteomes" id="UP001212337">
    <property type="component" value="Unassembled WGS sequence"/>
</dbReference>
<dbReference type="Pfam" id="PF02607">
    <property type="entry name" value="B12-binding_2"/>
    <property type="match status" value="1"/>
</dbReference>
<reference evidence="5 8" key="2">
    <citation type="submission" date="2023-01" db="EMBL/GenBank/DDBJ databases">
        <title>Effects of deletion of Siderophore biosynthase gene in Pseudomonas fragi on quorum sensing and spoliage ability.</title>
        <authorList>
            <person name="Cui F."/>
            <person name="Wang D."/>
            <person name="Liu J."/>
            <person name="Wang Q."/>
            <person name="Li T."/>
            <person name="Li J."/>
        </authorList>
    </citation>
    <scope>NUCLEOTIDE SEQUENCE [LARGE SCALE GENOMIC DNA]</scope>
    <source>
        <strain evidence="5 8">MS-10</strain>
    </source>
</reference>
<dbReference type="PROSITE" id="PS50937">
    <property type="entry name" value="HTH_MERR_2"/>
    <property type="match status" value="1"/>
</dbReference>
<reference evidence="6 7" key="1">
    <citation type="submission" date="2019-02" db="EMBL/GenBank/DDBJ databases">
        <authorList>
            <consortium name="Pathogen Informatics"/>
        </authorList>
    </citation>
    <scope>NUCLEOTIDE SEQUENCE [LARGE SCALE GENOMIC DNA]</scope>
    <source>
        <strain evidence="6 7">3012STDY7103891</strain>
    </source>
</reference>
<evidence type="ECO:0000256" key="1">
    <source>
        <dbReference type="ARBA" id="ARBA00023015"/>
    </source>
</evidence>
<dbReference type="AlphaFoldDB" id="A0A267AUA1"/>
<dbReference type="GeneID" id="89546191"/>
<name>A0A267AUA1_PSEFR</name>
<feature type="domain" description="HTH merR-type" evidence="4">
    <location>
        <begin position="23"/>
        <end position="92"/>
    </location>
</feature>
<dbReference type="RefSeq" id="WP_095001111.1">
    <property type="nucleotide sequence ID" value="NZ_CAACYJ010000027.1"/>
</dbReference>
<evidence type="ECO:0000259" key="4">
    <source>
        <dbReference type="PROSITE" id="PS50937"/>
    </source>
</evidence>
<organism evidence="6 7">
    <name type="scientific">Pseudomonas fragi</name>
    <dbReference type="NCBI Taxonomy" id="296"/>
    <lineage>
        <taxon>Bacteria</taxon>
        <taxon>Pseudomonadati</taxon>
        <taxon>Pseudomonadota</taxon>
        <taxon>Gammaproteobacteria</taxon>
        <taxon>Pseudomonadales</taxon>
        <taxon>Pseudomonadaceae</taxon>
        <taxon>Pseudomonas</taxon>
    </lineage>
</organism>
<keyword evidence="3" id="KW-0804">Transcription</keyword>
<evidence type="ECO:0000256" key="2">
    <source>
        <dbReference type="ARBA" id="ARBA00023125"/>
    </source>
</evidence>
<dbReference type="EMBL" id="CAACYJ010000027">
    <property type="protein sequence ID" value="VFB19652.1"/>
    <property type="molecule type" value="Genomic_DNA"/>
</dbReference>
<evidence type="ECO:0000313" key="7">
    <source>
        <dbReference type="Proteomes" id="UP000330809"/>
    </source>
</evidence>
<dbReference type="PANTHER" id="PTHR30204">
    <property type="entry name" value="REDOX-CYCLING DRUG-SENSING TRANSCRIPTIONAL ACTIVATOR SOXR"/>
    <property type="match status" value="1"/>
</dbReference>
<protein>
    <submittedName>
        <fullName evidence="6">MerR family transcriptional regulator</fullName>
    </submittedName>
</protein>
<evidence type="ECO:0000313" key="6">
    <source>
        <dbReference type="EMBL" id="VFB19652.1"/>
    </source>
</evidence>
<dbReference type="SMART" id="SM00422">
    <property type="entry name" value="HTH_MERR"/>
    <property type="match status" value="1"/>
</dbReference>
<dbReference type="InterPro" id="IPR009061">
    <property type="entry name" value="DNA-bd_dom_put_sf"/>
</dbReference>
<dbReference type="CDD" id="cd01104">
    <property type="entry name" value="HTH_MlrA-CarA"/>
    <property type="match status" value="1"/>
</dbReference>
<evidence type="ECO:0000313" key="8">
    <source>
        <dbReference type="Proteomes" id="UP001212337"/>
    </source>
</evidence>
<keyword evidence="8" id="KW-1185">Reference proteome</keyword>
<dbReference type="SUPFAM" id="SSF46955">
    <property type="entry name" value="Putative DNA-binding domain"/>
    <property type="match status" value="1"/>
</dbReference>
<proteinExistence type="predicted"/>
<dbReference type="InterPro" id="IPR000551">
    <property type="entry name" value="MerR-type_HTH_dom"/>
</dbReference>
<dbReference type="GO" id="GO:0003700">
    <property type="term" value="F:DNA-binding transcription factor activity"/>
    <property type="evidence" value="ECO:0007669"/>
    <property type="project" value="InterPro"/>
</dbReference>
<evidence type="ECO:0000256" key="3">
    <source>
        <dbReference type="ARBA" id="ARBA00023163"/>
    </source>
</evidence>
<dbReference type="EMBL" id="JAQJVI010000020">
    <property type="protein sequence ID" value="MDA7023221.1"/>
    <property type="molecule type" value="Genomic_DNA"/>
</dbReference>
<dbReference type="InterPro" id="IPR003759">
    <property type="entry name" value="Cbl-bd_cap"/>
</dbReference>
<dbReference type="GO" id="GO:0003677">
    <property type="term" value="F:DNA binding"/>
    <property type="evidence" value="ECO:0007669"/>
    <property type="project" value="UniProtKB-KW"/>
</dbReference>
<dbReference type="Gene3D" id="1.10.1660.10">
    <property type="match status" value="1"/>
</dbReference>
<dbReference type="PANTHER" id="PTHR30204:SF67">
    <property type="entry name" value="HTH-TYPE TRANSCRIPTIONAL REGULATOR MLRA-RELATED"/>
    <property type="match status" value="1"/>
</dbReference>